<organism evidence="1 2">
    <name type="scientific">Candidatus Methanoperedens nitratireducens</name>
    <dbReference type="NCBI Taxonomy" id="1392998"/>
    <lineage>
        <taxon>Archaea</taxon>
        <taxon>Methanobacteriati</taxon>
        <taxon>Methanobacteriota</taxon>
        <taxon>Stenosarchaea group</taxon>
        <taxon>Methanomicrobia</taxon>
        <taxon>Methanosarcinales</taxon>
        <taxon>ANME-2 cluster</taxon>
        <taxon>Candidatus Methanoperedentaceae</taxon>
        <taxon>Candidatus Methanoperedens</taxon>
    </lineage>
</organism>
<gene>
    <name evidence="1" type="ORF">MNV_30005</name>
</gene>
<reference evidence="2" key="1">
    <citation type="submission" date="2017-06" db="EMBL/GenBank/DDBJ databases">
        <authorList>
            <person name="Cremers G."/>
        </authorList>
    </citation>
    <scope>NUCLEOTIDE SEQUENCE [LARGE SCALE GENOMIC DNA]</scope>
</reference>
<accession>A0A284VPU0</accession>
<protein>
    <submittedName>
        <fullName evidence="1">Uncharacterized protein</fullName>
    </submittedName>
</protein>
<evidence type="ECO:0000313" key="1">
    <source>
        <dbReference type="EMBL" id="SNQ61272.1"/>
    </source>
</evidence>
<dbReference type="EMBL" id="FZMP01000174">
    <property type="protein sequence ID" value="SNQ61272.1"/>
    <property type="molecule type" value="Genomic_DNA"/>
</dbReference>
<keyword evidence="2" id="KW-1185">Reference proteome</keyword>
<name>A0A284VPU0_9EURY</name>
<evidence type="ECO:0000313" key="2">
    <source>
        <dbReference type="Proteomes" id="UP000218615"/>
    </source>
</evidence>
<proteinExistence type="predicted"/>
<dbReference type="Proteomes" id="UP000218615">
    <property type="component" value="Unassembled WGS sequence"/>
</dbReference>
<sequence>MTVVDELLNPPDTLIDIGFAWSHIDSGMPSMTGAVDTFTDVSVSAAPTPILNDNNAINPSIKNLLAIVVTLLLTLFISTPSKKLLQHE</sequence>
<dbReference type="AlphaFoldDB" id="A0A284VPU0"/>